<organism evidence="2 3">
    <name type="scientific">Acrasis kona</name>
    <dbReference type="NCBI Taxonomy" id="1008807"/>
    <lineage>
        <taxon>Eukaryota</taxon>
        <taxon>Discoba</taxon>
        <taxon>Heterolobosea</taxon>
        <taxon>Tetramitia</taxon>
        <taxon>Eutetramitia</taxon>
        <taxon>Acrasidae</taxon>
        <taxon>Acrasis</taxon>
    </lineage>
</organism>
<keyword evidence="3" id="KW-1185">Reference proteome</keyword>
<evidence type="ECO:0000313" key="3">
    <source>
        <dbReference type="Proteomes" id="UP001431209"/>
    </source>
</evidence>
<feature type="non-terminal residue" evidence="2">
    <location>
        <position position="1"/>
    </location>
</feature>
<evidence type="ECO:0000256" key="1">
    <source>
        <dbReference type="SAM" id="MobiDB-lite"/>
    </source>
</evidence>
<name>A0AAW2ZAA0_9EUKA</name>
<accession>A0AAW2ZAA0</accession>
<gene>
    <name evidence="2" type="ORF">AKO1_012114</name>
</gene>
<dbReference type="Proteomes" id="UP001431209">
    <property type="component" value="Unassembled WGS sequence"/>
</dbReference>
<dbReference type="InterPro" id="IPR027417">
    <property type="entry name" value="P-loop_NTPase"/>
</dbReference>
<dbReference type="AlphaFoldDB" id="A0AAW2ZAA0"/>
<dbReference type="EMBL" id="JAOPGA020001266">
    <property type="protein sequence ID" value="KAL0486761.1"/>
    <property type="molecule type" value="Genomic_DNA"/>
</dbReference>
<feature type="region of interest" description="Disordered" evidence="1">
    <location>
        <begin position="1"/>
        <end position="62"/>
    </location>
</feature>
<reference evidence="2 3" key="1">
    <citation type="submission" date="2024-03" db="EMBL/GenBank/DDBJ databases">
        <title>The Acrasis kona genome and developmental transcriptomes reveal deep origins of eukaryotic multicellular pathways.</title>
        <authorList>
            <person name="Sheikh S."/>
            <person name="Fu C.-J."/>
            <person name="Brown M.W."/>
            <person name="Baldauf S.L."/>
        </authorList>
    </citation>
    <scope>NUCLEOTIDE SEQUENCE [LARGE SCALE GENOMIC DNA]</scope>
    <source>
        <strain evidence="2 3">ATCC MYA-3509</strain>
    </source>
</reference>
<dbReference type="SUPFAM" id="SSF52540">
    <property type="entry name" value="P-loop containing nucleoside triphosphate hydrolases"/>
    <property type="match status" value="1"/>
</dbReference>
<protein>
    <submittedName>
        <fullName evidence="2">Uncharacterized protein</fullName>
    </submittedName>
</protein>
<evidence type="ECO:0000313" key="2">
    <source>
        <dbReference type="EMBL" id="KAL0486761.1"/>
    </source>
</evidence>
<feature type="compositionally biased region" description="Polar residues" evidence="1">
    <location>
        <begin position="1"/>
        <end position="15"/>
    </location>
</feature>
<sequence length="776" mass="87191">AGTIQPQKKTKNNQGDAIPLHRGGSSKSVKDEMGGNNSQAQVGSASTSGGGEAAAKDAETKRYTETIISESDNIEDEDKQPYMRLLTTNGIRTLKQWRLLSADKKTKYPDVLVEVLDKAAGLVDTSNYITVNTSDYITATTLQPTRVSSMDFKGELCDRDDAVQVIQGAALMNYQQFESNKEGGTEKQKTKVVLAVGSSGSGKTRACAEVTRVMRGMGGVYSQTQEIFMDFSNGSKINTFDGDGDEIIGARLFALVLRNEPILNFQTGLGNNFIRLRSSLRVGNVMPLIANFYREKLGLKKQDTVSVVIVLDEIQKVLEEGGSDVFRQVKHALLQYSCNNTHRNPNLIRDNVFITVVYSGTVMLSDVKFAATDYSSECMPLPPLSFESARRILVLEGAGSVILNHRWLVRYSTLMGLVPRNLRIFFDESKGLLDTKYKDMATEYDNQSYRQDEFASEVISKTDEAIKGMFKAKQTYSDSGEHDKQLIEYALSGLQLPDQEWVTNLVRSGMLSGIESAKVLIPHTIFMELINTHVSYFKRLIPLMNSDVEWEGFEDLEANLLAIKINTLVKNSITEYNLEDLFNSPVYDEGRAKTMISLRKVTVGRSKEFFIKKKESGSKDAKRKIEIEQVNVGPKDAITVDDKPVADRKNHVLFFKRSEIGLDAYMEFDPSDDSKKPISVFVQYKSKQITAKSTQQTSEMPAPWYDRVHGALVEKYKDNDCYFVYVTMADLTHRQITDVLFTEPPRNNLMIVAAKHLAENRPNIRPFYRLDFSKKK</sequence>
<comment type="caution">
    <text evidence="2">The sequence shown here is derived from an EMBL/GenBank/DDBJ whole genome shotgun (WGS) entry which is preliminary data.</text>
</comment>
<proteinExistence type="predicted"/>